<proteinExistence type="predicted"/>
<reference evidence="3" key="1">
    <citation type="submission" date="2018-05" db="EMBL/GenBank/DDBJ databases">
        <authorList>
            <person name="Lanie J.A."/>
            <person name="Ng W.-L."/>
            <person name="Kazmierczak K.M."/>
            <person name="Andrzejewski T.M."/>
            <person name="Davidsen T.M."/>
            <person name="Wayne K.J."/>
            <person name="Tettelin H."/>
            <person name="Glass J.I."/>
            <person name="Rusch D."/>
            <person name="Podicherti R."/>
            <person name="Tsui H.-C.T."/>
            <person name="Winkler M.E."/>
        </authorList>
    </citation>
    <scope>NUCLEOTIDE SEQUENCE</scope>
</reference>
<dbReference type="Pfam" id="PF13174">
    <property type="entry name" value="TPR_6"/>
    <property type="match status" value="1"/>
</dbReference>
<evidence type="ECO:0000256" key="2">
    <source>
        <dbReference type="ARBA" id="ARBA00022803"/>
    </source>
</evidence>
<dbReference type="InterPro" id="IPR051012">
    <property type="entry name" value="CellSynth/LPSAsmb/PSIAsmb"/>
</dbReference>
<dbReference type="AlphaFoldDB" id="A0A382AB25"/>
<keyword evidence="1" id="KW-0677">Repeat</keyword>
<dbReference type="EMBL" id="UINC01024489">
    <property type="protein sequence ID" value="SVA98207.1"/>
    <property type="molecule type" value="Genomic_DNA"/>
</dbReference>
<accession>A0A382AB25</accession>
<dbReference type="PANTHER" id="PTHR45586:SF1">
    <property type="entry name" value="LIPOPOLYSACCHARIDE ASSEMBLY PROTEIN B"/>
    <property type="match status" value="1"/>
</dbReference>
<dbReference type="PANTHER" id="PTHR45586">
    <property type="entry name" value="TPR REPEAT-CONTAINING PROTEIN PA4667"/>
    <property type="match status" value="1"/>
</dbReference>
<sequence length="287" mass="31807">MPLSKADQARADELAKRASAAFAESNLAEVRQLYGEVLSIDPGHPEANYWLGYLECREGNPEAGVSYLKTSSDSAFETATWLAPDSLVELGMALNTLGREAEAAESFATVLERFPAYTEGQLKLAGEMELDEHLVESAIDACHRGLLVDGRHPGLLKKTAELLEREARWDEAADFWSLLREVTSPNPDIHLRIGLCRLRHSDNRQAARAEFEKALEINPDHEAATFALAERLDDEGAFDEVISRLERLAKAKPDAARVPLTLANFLRKYGRLEEAVARWRSGLAKAP</sequence>
<dbReference type="InterPro" id="IPR019734">
    <property type="entry name" value="TPR_rpt"/>
</dbReference>
<evidence type="ECO:0000313" key="3">
    <source>
        <dbReference type="EMBL" id="SVA98207.1"/>
    </source>
</evidence>
<keyword evidence="2" id="KW-0802">TPR repeat</keyword>
<dbReference type="InterPro" id="IPR011990">
    <property type="entry name" value="TPR-like_helical_dom_sf"/>
</dbReference>
<dbReference type="SUPFAM" id="SSF48452">
    <property type="entry name" value="TPR-like"/>
    <property type="match status" value="2"/>
</dbReference>
<dbReference type="Gene3D" id="1.25.40.10">
    <property type="entry name" value="Tetratricopeptide repeat domain"/>
    <property type="match status" value="2"/>
</dbReference>
<organism evidence="3">
    <name type="scientific">marine metagenome</name>
    <dbReference type="NCBI Taxonomy" id="408172"/>
    <lineage>
        <taxon>unclassified sequences</taxon>
        <taxon>metagenomes</taxon>
        <taxon>ecological metagenomes</taxon>
    </lineage>
</organism>
<evidence type="ECO:0000256" key="1">
    <source>
        <dbReference type="ARBA" id="ARBA00022737"/>
    </source>
</evidence>
<protein>
    <submittedName>
        <fullName evidence="3">Uncharacterized protein</fullName>
    </submittedName>
</protein>
<dbReference type="Pfam" id="PF14559">
    <property type="entry name" value="TPR_19"/>
    <property type="match status" value="1"/>
</dbReference>
<dbReference type="SMART" id="SM00028">
    <property type="entry name" value="TPR"/>
    <property type="match status" value="3"/>
</dbReference>
<gene>
    <name evidence="3" type="ORF">METZ01_LOCUS151061</name>
</gene>
<name>A0A382AB25_9ZZZZ</name>
<feature type="non-terminal residue" evidence="3">
    <location>
        <position position="287"/>
    </location>
</feature>